<proteinExistence type="predicted"/>
<dbReference type="EMBL" id="CABEEZ010000158">
    <property type="protein sequence ID" value="VTR59372.1"/>
    <property type="molecule type" value="Genomic_DNA"/>
</dbReference>
<organism evidence="1">
    <name type="scientific">Serratia fonticola</name>
    <dbReference type="NCBI Taxonomy" id="47917"/>
    <lineage>
        <taxon>Bacteria</taxon>
        <taxon>Pseudomonadati</taxon>
        <taxon>Pseudomonadota</taxon>
        <taxon>Gammaproteobacteria</taxon>
        <taxon>Enterobacterales</taxon>
        <taxon>Yersiniaceae</taxon>
        <taxon>Serratia</taxon>
    </lineage>
</organism>
<reference evidence="1" key="1">
    <citation type="submission" date="2019-05" db="EMBL/GenBank/DDBJ databases">
        <authorList>
            <consortium name="Pathogen Informatics"/>
        </authorList>
    </citation>
    <scope>NUCLEOTIDE SEQUENCE [LARGE SCALE GENOMIC DNA]</scope>
    <source>
        <strain evidence="1">NCTC12965</strain>
    </source>
</reference>
<evidence type="ECO:0000313" key="1">
    <source>
        <dbReference type="EMBL" id="VTR59372.1"/>
    </source>
</evidence>
<gene>
    <name evidence="1" type="ORF">NCTC12965_08007</name>
</gene>
<protein>
    <submittedName>
        <fullName evidence="1">Uncharacterized protein</fullName>
    </submittedName>
</protein>
<accession>A0A4U9WK16</accession>
<name>A0A4U9WK16_SERFO</name>
<sequence>MPVSLLYPQGNYQNRSYAPLIGKISPDCDINTNALPMPTKTIDFSSRITRAVNTADGLHIRNTLEKIAPQPNHILLSRENNQQELARMAPVKQYNLVTLPLLDQISIPAEMLIVDVLNPLSKDPTNAWFEELIWHPQNNTFETTPKVYCAKMQVLAGAHPEWKDYTGVKTAFAIFLDGTDSRPRIFINTKCQHIGIKPNMGNPVYAGLIEPRRDNLGRLFFHIDNNSGHYQPADNIDVKSIFKNIVTNEGLYHLKFSSVDQLRAPDNARLAHISSIEDYAILADSLRHSGNKEQRLIDYLVKHDLWTPLKDHRSNQPWVKTLMKWEDNQNADHNAVENTSKISEKTTSPALSPRFWQRLTNWVSNTSGYLIKLLSCRNNVTDMS</sequence>
<dbReference type="AlphaFoldDB" id="A0A4U9WK16"/>